<evidence type="ECO:0000313" key="2">
    <source>
        <dbReference type="EMBL" id="NQX46277.1"/>
    </source>
</evidence>
<protein>
    <submittedName>
        <fullName evidence="2">Aminoglycoside phosphotransferase family protein</fullName>
    </submittedName>
</protein>
<evidence type="ECO:0000313" key="3">
    <source>
        <dbReference type="Proteomes" id="UP000711047"/>
    </source>
</evidence>
<dbReference type="SUPFAM" id="SSF56112">
    <property type="entry name" value="Protein kinase-like (PK-like)"/>
    <property type="match status" value="1"/>
</dbReference>
<reference evidence="2 3" key="1">
    <citation type="submission" date="2020-05" db="EMBL/GenBank/DDBJ databases">
        <title>Paenibacillus glebae, sp. nov., Paenibacillus humi sp. nov., Paenibacillus pedi sp. nov., Paenibacillus terrestris sp. nov. and Paenibacillus terricola sp. nov., isolated from a forest top soil sample.</title>
        <authorList>
            <person name="Qi S."/>
            <person name="Carlier A."/>
            <person name="Cnockaert M."/>
            <person name="Vandamme P."/>
        </authorList>
    </citation>
    <scope>NUCLEOTIDE SEQUENCE [LARGE SCALE GENOMIC DNA]</scope>
    <source>
        <strain evidence="2 3">LMG 29502</strain>
    </source>
</reference>
<dbReference type="InterPro" id="IPR002575">
    <property type="entry name" value="Aminoglycoside_PTrfase"/>
</dbReference>
<name>A0ABX2DQ37_9BACL</name>
<dbReference type="RefSeq" id="WP_173133492.1">
    <property type="nucleotide sequence ID" value="NZ_JABMKX010000006.1"/>
</dbReference>
<feature type="domain" description="Aminoglycoside phosphotransferase" evidence="1">
    <location>
        <begin position="125"/>
        <end position="181"/>
    </location>
</feature>
<proteinExistence type="predicted"/>
<dbReference type="InterPro" id="IPR011009">
    <property type="entry name" value="Kinase-like_dom_sf"/>
</dbReference>
<dbReference type="Proteomes" id="UP000711047">
    <property type="component" value="Unassembled WGS sequence"/>
</dbReference>
<dbReference type="Gene3D" id="3.90.1200.10">
    <property type="match status" value="1"/>
</dbReference>
<gene>
    <name evidence="2" type="ORF">HQN87_13130</name>
</gene>
<accession>A0ABX2DQ37</accession>
<sequence>MKPEDEEILTGGNVNSIIRKADTVRRPTGYWSSAIHELLQHLEQRNFGGAPRFLGIDDSGREILTYIGGEVPGNDYPELQPYMWSDETLSGVARLLRRYHDATEGFMPSTHAKWQLTYTGTGAYEVICHNDAALYNVVFLNNAPVALIDFDMAGPGPRMWDIAYSLYTSVPLASFAPDYASESTAPYRSECHAADRRRRIHLFFEAYGMPAPGDLHSWVTERLTAMCVTLKKGAKEGKPAFITMVNEGHLAHYERELQFIAAHHREWT</sequence>
<organism evidence="2 3">
    <name type="scientific">Paenibacillus tritici</name>
    <dbReference type="NCBI Taxonomy" id="1873425"/>
    <lineage>
        <taxon>Bacteria</taxon>
        <taxon>Bacillati</taxon>
        <taxon>Bacillota</taxon>
        <taxon>Bacilli</taxon>
        <taxon>Bacillales</taxon>
        <taxon>Paenibacillaceae</taxon>
        <taxon>Paenibacillus</taxon>
    </lineage>
</organism>
<dbReference type="Pfam" id="PF01636">
    <property type="entry name" value="APH"/>
    <property type="match status" value="1"/>
</dbReference>
<keyword evidence="3" id="KW-1185">Reference proteome</keyword>
<comment type="caution">
    <text evidence="2">The sequence shown here is derived from an EMBL/GenBank/DDBJ whole genome shotgun (WGS) entry which is preliminary data.</text>
</comment>
<evidence type="ECO:0000259" key="1">
    <source>
        <dbReference type="Pfam" id="PF01636"/>
    </source>
</evidence>
<dbReference type="EMBL" id="JABMKX010000006">
    <property type="protein sequence ID" value="NQX46277.1"/>
    <property type="molecule type" value="Genomic_DNA"/>
</dbReference>